<keyword evidence="1" id="KW-0472">Membrane</keyword>
<protein>
    <submittedName>
        <fullName evidence="2">Uncharacterized protein</fullName>
    </submittedName>
</protein>
<keyword evidence="1" id="KW-0812">Transmembrane</keyword>
<dbReference type="Proteomes" id="UP000778578">
    <property type="component" value="Unassembled WGS sequence"/>
</dbReference>
<dbReference type="RefSeq" id="WP_222961015.1">
    <property type="nucleotide sequence ID" value="NZ_JAINZZ010000004.1"/>
</dbReference>
<feature type="transmembrane region" description="Helical" evidence="1">
    <location>
        <begin position="59"/>
        <end position="76"/>
    </location>
</feature>
<feature type="transmembrane region" description="Helical" evidence="1">
    <location>
        <begin position="32"/>
        <end position="53"/>
    </location>
</feature>
<organism evidence="2 3">
    <name type="scientific">Actinacidiphila acidipaludis</name>
    <dbReference type="NCBI Taxonomy" id="2873382"/>
    <lineage>
        <taxon>Bacteria</taxon>
        <taxon>Bacillati</taxon>
        <taxon>Actinomycetota</taxon>
        <taxon>Actinomycetes</taxon>
        <taxon>Kitasatosporales</taxon>
        <taxon>Streptomycetaceae</taxon>
        <taxon>Actinacidiphila</taxon>
    </lineage>
</organism>
<keyword evidence="3" id="KW-1185">Reference proteome</keyword>
<comment type="caution">
    <text evidence="2">The sequence shown here is derived from an EMBL/GenBank/DDBJ whole genome shotgun (WGS) entry which is preliminary data.</text>
</comment>
<reference evidence="2 3" key="1">
    <citation type="submission" date="2021-08" db="EMBL/GenBank/DDBJ databases">
        <title>WGS of actinomycetes from Thailand.</title>
        <authorList>
            <person name="Thawai C."/>
        </authorList>
    </citation>
    <scope>NUCLEOTIDE SEQUENCE [LARGE SCALE GENOMIC DNA]</scope>
    <source>
        <strain evidence="2 3">PLK6-54</strain>
    </source>
</reference>
<feature type="transmembrane region" description="Helical" evidence="1">
    <location>
        <begin position="6"/>
        <end position="23"/>
    </location>
</feature>
<evidence type="ECO:0000256" key="1">
    <source>
        <dbReference type="SAM" id="Phobius"/>
    </source>
</evidence>
<proteinExistence type="predicted"/>
<keyword evidence="1" id="KW-1133">Transmembrane helix</keyword>
<evidence type="ECO:0000313" key="3">
    <source>
        <dbReference type="Proteomes" id="UP000778578"/>
    </source>
</evidence>
<name>A0ABS7Q1I3_9ACTN</name>
<sequence length="89" mass="8974">MLWEAVAYAVIGLAAALAASRLLPRRLPRSPLVLATGPGAALAGGLIARTIVGAGHLEATLPAALGVSLALLSLLARPDARSSWGLIKD</sequence>
<gene>
    <name evidence="2" type="ORF">K7862_04945</name>
</gene>
<accession>A0ABS7Q1I3</accession>
<evidence type="ECO:0000313" key="2">
    <source>
        <dbReference type="EMBL" id="MBY8876987.1"/>
    </source>
</evidence>
<dbReference type="EMBL" id="JAINZZ010000004">
    <property type="protein sequence ID" value="MBY8876987.1"/>
    <property type="molecule type" value="Genomic_DNA"/>
</dbReference>